<evidence type="ECO:0008006" key="5">
    <source>
        <dbReference type="Google" id="ProtNLM"/>
    </source>
</evidence>
<feature type="repeat" description="PPR" evidence="2">
    <location>
        <begin position="242"/>
        <end position="276"/>
    </location>
</feature>
<evidence type="ECO:0000313" key="4">
    <source>
        <dbReference type="Proteomes" id="UP001154282"/>
    </source>
</evidence>
<dbReference type="PROSITE" id="PS51375">
    <property type="entry name" value="PPR"/>
    <property type="match status" value="3"/>
</dbReference>
<dbReference type="Pfam" id="PF01535">
    <property type="entry name" value="PPR"/>
    <property type="match status" value="2"/>
</dbReference>
<dbReference type="PANTHER" id="PTHR47926:SF426">
    <property type="entry name" value="TETRATRICOPEPTIDE-LIKE HELICAL DOMAIN SUPERFAMILY, DYW DOMAIN-CONTAINING PROTEIN"/>
    <property type="match status" value="1"/>
</dbReference>
<dbReference type="GO" id="GO:0009451">
    <property type="term" value="P:RNA modification"/>
    <property type="evidence" value="ECO:0007669"/>
    <property type="project" value="InterPro"/>
</dbReference>
<dbReference type="FunFam" id="1.25.40.10:FF:000344">
    <property type="entry name" value="Pentatricopeptide repeat-containing protein"/>
    <property type="match status" value="1"/>
</dbReference>
<accession>A0AAV0QYL9</accession>
<keyword evidence="1" id="KW-0677">Repeat</keyword>
<proteinExistence type="predicted"/>
<evidence type="ECO:0000256" key="2">
    <source>
        <dbReference type="PROSITE-ProRule" id="PRU00708"/>
    </source>
</evidence>
<feature type="repeat" description="PPR" evidence="2">
    <location>
        <begin position="140"/>
        <end position="175"/>
    </location>
</feature>
<dbReference type="SUPFAM" id="SSF48452">
    <property type="entry name" value="TPR-like"/>
    <property type="match status" value="1"/>
</dbReference>
<dbReference type="InterPro" id="IPR046848">
    <property type="entry name" value="E_motif"/>
</dbReference>
<keyword evidence="4" id="KW-1185">Reference proteome</keyword>
<name>A0AAV0QYL9_9ROSI</name>
<dbReference type="PANTHER" id="PTHR47926">
    <property type="entry name" value="PENTATRICOPEPTIDE REPEAT-CONTAINING PROTEIN"/>
    <property type="match status" value="1"/>
</dbReference>
<evidence type="ECO:0000256" key="1">
    <source>
        <dbReference type="ARBA" id="ARBA00022737"/>
    </source>
</evidence>
<dbReference type="Proteomes" id="UP001154282">
    <property type="component" value="Unassembled WGS sequence"/>
</dbReference>
<dbReference type="FunFam" id="1.25.40.10:FF:000090">
    <property type="entry name" value="Pentatricopeptide repeat-containing protein, chloroplastic"/>
    <property type="match status" value="1"/>
</dbReference>
<dbReference type="AlphaFoldDB" id="A0AAV0QYL9"/>
<gene>
    <name evidence="3" type="ORF">LITE_LOCUS45381</name>
</gene>
<evidence type="ECO:0000313" key="3">
    <source>
        <dbReference type="EMBL" id="CAI0550006.1"/>
    </source>
</evidence>
<dbReference type="InterPro" id="IPR011990">
    <property type="entry name" value="TPR-like_helical_dom_sf"/>
</dbReference>
<sequence length="421" mass="46161">MSFTNHNRLLSLTRQLTSYVNQGYHEQALALFHHMQTSVVLDPPVFPLVLKSCAAIRRTQLGAAIHALVGRMGLLSNPFVACALVDMYGKCASIDVARRLFDEIPQRNAVVWNAMVSLYTHSKRVREALLVFDAMDVEPSTGTFNSLIAGLAGVEDGALRAIRFYRKMGEVGLKPDLITLLALLPACADLGSLNLIREIHGYSVRKNIDPHPQIRSGIVEAYGRCGCLDRATTVFQSMQQKNVVPWTSLISAYALHGEAATALEIFGQMELANVRPDGITFLAVLKACSHGGLADEAIRYVKKMHEYYGLRATSDHYSCLIDVLSRAGRLSEAYKIISEMPVKATAKSWGALLGACRTHGEMELAEIAARALFEIEPDNPATYVLLATIYANAGRQEEANIIRSKMKSVGVRVDPGGSWVE</sequence>
<dbReference type="Pfam" id="PF13041">
    <property type="entry name" value="PPR_2"/>
    <property type="match status" value="1"/>
</dbReference>
<feature type="repeat" description="PPR" evidence="2">
    <location>
        <begin position="313"/>
        <end position="347"/>
    </location>
</feature>
<dbReference type="InterPro" id="IPR002885">
    <property type="entry name" value="PPR_rpt"/>
</dbReference>
<dbReference type="Pfam" id="PF20431">
    <property type="entry name" value="E_motif"/>
    <property type="match status" value="1"/>
</dbReference>
<protein>
    <recommendedName>
        <fullName evidence="5">Pentatricopeptide repeat-containing protein</fullName>
    </recommendedName>
</protein>
<comment type="caution">
    <text evidence="3">The sequence shown here is derived from an EMBL/GenBank/DDBJ whole genome shotgun (WGS) entry which is preliminary data.</text>
</comment>
<dbReference type="NCBIfam" id="TIGR00756">
    <property type="entry name" value="PPR"/>
    <property type="match status" value="4"/>
</dbReference>
<organism evidence="3 4">
    <name type="scientific">Linum tenue</name>
    <dbReference type="NCBI Taxonomy" id="586396"/>
    <lineage>
        <taxon>Eukaryota</taxon>
        <taxon>Viridiplantae</taxon>
        <taxon>Streptophyta</taxon>
        <taxon>Embryophyta</taxon>
        <taxon>Tracheophyta</taxon>
        <taxon>Spermatophyta</taxon>
        <taxon>Magnoliopsida</taxon>
        <taxon>eudicotyledons</taxon>
        <taxon>Gunneridae</taxon>
        <taxon>Pentapetalae</taxon>
        <taxon>rosids</taxon>
        <taxon>fabids</taxon>
        <taxon>Malpighiales</taxon>
        <taxon>Linaceae</taxon>
        <taxon>Linum</taxon>
    </lineage>
</organism>
<dbReference type="GO" id="GO:0003723">
    <property type="term" value="F:RNA binding"/>
    <property type="evidence" value="ECO:0007669"/>
    <property type="project" value="InterPro"/>
</dbReference>
<reference evidence="3" key="1">
    <citation type="submission" date="2022-08" db="EMBL/GenBank/DDBJ databases">
        <authorList>
            <person name="Gutierrez-Valencia J."/>
        </authorList>
    </citation>
    <scope>NUCLEOTIDE SEQUENCE</scope>
</reference>
<dbReference type="Gene3D" id="1.25.40.10">
    <property type="entry name" value="Tetratricopeptide repeat domain"/>
    <property type="match status" value="3"/>
</dbReference>
<dbReference type="InterPro" id="IPR046960">
    <property type="entry name" value="PPR_At4g14850-like_plant"/>
</dbReference>
<dbReference type="EMBL" id="CAMGYJ010000010">
    <property type="protein sequence ID" value="CAI0550006.1"/>
    <property type="molecule type" value="Genomic_DNA"/>
</dbReference>